<dbReference type="AlphaFoldDB" id="A0A7Y7PSH0"/>
<organism evidence="1 2">
    <name type="scientific">Hymenobacter lapidiphilus</name>
    <dbReference type="NCBI Taxonomy" id="2608003"/>
    <lineage>
        <taxon>Bacteria</taxon>
        <taxon>Pseudomonadati</taxon>
        <taxon>Bacteroidota</taxon>
        <taxon>Cytophagia</taxon>
        <taxon>Cytophagales</taxon>
        <taxon>Hymenobacteraceae</taxon>
        <taxon>Hymenobacter</taxon>
    </lineage>
</organism>
<gene>
    <name evidence="1" type="ORF">HW554_16675</name>
</gene>
<evidence type="ECO:0000313" key="1">
    <source>
        <dbReference type="EMBL" id="NVO32852.1"/>
    </source>
</evidence>
<dbReference type="EMBL" id="JABKAU010000039">
    <property type="protein sequence ID" value="NVO32852.1"/>
    <property type="molecule type" value="Genomic_DNA"/>
</dbReference>
<protein>
    <submittedName>
        <fullName evidence="1">Uncharacterized protein</fullName>
    </submittedName>
</protein>
<evidence type="ECO:0000313" key="2">
    <source>
        <dbReference type="Proteomes" id="UP000565521"/>
    </source>
</evidence>
<name>A0A7Y7PSH0_9BACT</name>
<dbReference type="Proteomes" id="UP000565521">
    <property type="component" value="Unassembled WGS sequence"/>
</dbReference>
<comment type="caution">
    <text evidence="1">The sequence shown here is derived from an EMBL/GenBank/DDBJ whole genome shotgun (WGS) entry which is preliminary data.</text>
</comment>
<accession>A0A7Y7PSH0</accession>
<sequence>MRVLPGFERMQILPLIWSDDVLSESPAFVFGPHAGVYLLRVSGPGTAPLQTRLVLTR</sequence>
<dbReference type="RefSeq" id="WP_176909715.1">
    <property type="nucleotide sequence ID" value="NZ_JABKAU010000039.1"/>
</dbReference>
<reference evidence="1 2" key="1">
    <citation type="submission" date="2020-05" db="EMBL/GenBank/DDBJ databases">
        <title>Hymenobacter terrestris sp. nov. and Hymenobacter lapidiphilus sp. nov., isolated from regoliths in Antarctica.</title>
        <authorList>
            <person name="Sedlacek I."/>
            <person name="Pantucek R."/>
            <person name="Zeman M."/>
            <person name="Holochova P."/>
            <person name="Kralova S."/>
            <person name="Stankova E."/>
            <person name="Sedo O."/>
            <person name="Micenkova L."/>
            <person name="Svec P."/>
            <person name="Gupta V."/>
            <person name="Sood U."/>
            <person name="Korpole U.S."/>
            <person name="Lal R."/>
        </authorList>
    </citation>
    <scope>NUCLEOTIDE SEQUENCE [LARGE SCALE GENOMIC DNA]</scope>
    <source>
        <strain evidence="1 2">P5342</strain>
    </source>
</reference>
<keyword evidence="2" id="KW-1185">Reference proteome</keyword>
<proteinExistence type="predicted"/>